<evidence type="ECO:0000313" key="2">
    <source>
        <dbReference type="Proteomes" id="UP000827976"/>
    </source>
</evidence>
<keyword evidence="2" id="KW-1185">Reference proteome</keyword>
<name>A0ACB7UYG1_DIOAL</name>
<dbReference type="EMBL" id="CM037023">
    <property type="protein sequence ID" value="KAH7665951.1"/>
    <property type="molecule type" value="Genomic_DNA"/>
</dbReference>
<protein>
    <submittedName>
        <fullName evidence="1">Uncharacterized protein</fullName>
    </submittedName>
</protein>
<evidence type="ECO:0000313" key="1">
    <source>
        <dbReference type="EMBL" id="KAH7665951.1"/>
    </source>
</evidence>
<dbReference type="Proteomes" id="UP000827976">
    <property type="component" value="Chromosome 13"/>
</dbReference>
<organism evidence="1 2">
    <name type="scientific">Dioscorea alata</name>
    <name type="common">Purple yam</name>
    <dbReference type="NCBI Taxonomy" id="55571"/>
    <lineage>
        <taxon>Eukaryota</taxon>
        <taxon>Viridiplantae</taxon>
        <taxon>Streptophyta</taxon>
        <taxon>Embryophyta</taxon>
        <taxon>Tracheophyta</taxon>
        <taxon>Spermatophyta</taxon>
        <taxon>Magnoliopsida</taxon>
        <taxon>Liliopsida</taxon>
        <taxon>Dioscoreales</taxon>
        <taxon>Dioscoreaceae</taxon>
        <taxon>Dioscorea</taxon>
    </lineage>
</organism>
<sequence length="35" mass="3876">MEFDCLPKHLSTTLKACVGKFVASLLVGMKCMEFP</sequence>
<reference evidence="2" key="1">
    <citation type="journal article" date="2022" name="Nat. Commun.">
        <title>Chromosome evolution and the genetic basis of agronomically important traits in greater yam.</title>
        <authorList>
            <person name="Bredeson J.V."/>
            <person name="Lyons J.B."/>
            <person name="Oniyinde I.O."/>
            <person name="Okereke N.R."/>
            <person name="Kolade O."/>
            <person name="Nnabue I."/>
            <person name="Nwadili C.O."/>
            <person name="Hribova E."/>
            <person name="Parker M."/>
            <person name="Nwogha J."/>
            <person name="Shu S."/>
            <person name="Carlson J."/>
            <person name="Kariba R."/>
            <person name="Muthemba S."/>
            <person name="Knop K."/>
            <person name="Barton G.J."/>
            <person name="Sherwood A.V."/>
            <person name="Lopez-Montes A."/>
            <person name="Asiedu R."/>
            <person name="Jamnadass R."/>
            <person name="Muchugi A."/>
            <person name="Goodstein D."/>
            <person name="Egesi C.N."/>
            <person name="Featherston J."/>
            <person name="Asfaw A."/>
            <person name="Simpson G.G."/>
            <person name="Dolezel J."/>
            <person name="Hendre P.S."/>
            <person name="Van Deynze A."/>
            <person name="Kumar P.L."/>
            <person name="Obidiegwu J.E."/>
            <person name="Bhattacharjee R."/>
            <person name="Rokhsar D.S."/>
        </authorList>
    </citation>
    <scope>NUCLEOTIDE SEQUENCE [LARGE SCALE GENOMIC DNA]</scope>
    <source>
        <strain evidence="2">cv. TDa95/00328</strain>
    </source>
</reference>
<gene>
    <name evidence="1" type="ORF">IHE45_13G067000</name>
</gene>
<comment type="caution">
    <text evidence="1">The sequence shown here is derived from an EMBL/GenBank/DDBJ whole genome shotgun (WGS) entry which is preliminary data.</text>
</comment>
<accession>A0ACB7UYG1</accession>
<proteinExistence type="predicted"/>